<keyword evidence="4" id="KW-1185">Reference proteome</keyword>
<dbReference type="Pfam" id="PF07835">
    <property type="entry name" value="COX4_pro_2"/>
    <property type="match status" value="1"/>
</dbReference>
<dbReference type="Proteomes" id="UP000294562">
    <property type="component" value="Unassembled WGS sequence"/>
</dbReference>
<evidence type="ECO:0000313" key="3">
    <source>
        <dbReference type="EMBL" id="TDL88079.1"/>
    </source>
</evidence>
<dbReference type="SUPFAM" id="SSF81469">
    <property type="entry name" value="Bacterial aa3 type cytochrome c oxidase subunit IV"/>
    <property type="match status" value="1"/>
</dbReference>
<keyword evidence="1" id="KW-0472">Membrane</keyword>
<dbReference type="Gene3D" id="1.20.5.160">
    <property type="entry name" value="Bacterial aa3 type cytochrome c oxidase subunit IV"/>
    <property type="match status" value="1"/>
</dbReference>
<name>A0A4V3BBR7_9RHOB</name>
<dbReference type="InterPro" id="IPR012422">
    <property type="entry name" value="Cyt_c_oxidase_su4_bac-aa3"/>
</dbReference>
<gene>
    <name evidence="3" type="ORF">E2L05_09260</name>
</gene>
<evidence type="ECO:0000313" key="4">
    <source>
        <dbReference type="Proteomes" id="UP000294562"/>
    </source>
</evidence>
<reference evidence="3 4" key="1">
    <citation type="submission" date="2019-03" db="EMBL/GenBank/DDBJ databases">
        <title>Rhodobacteraceae bacterium SM1902, a new member of the family Rhodobacteraceae isolated from Yantai.</title>
        <authorList>
            <person name="Sun Y."/>
        </authorList>
    </citation>
    <scope>NUCLEOTIDE SEQUENCE [LARGE SCALE GENOMIC DNA]</scope>
    <source>
        <strain evidence="3 4">SM1902</strain>
    </source>
</reference>
<keyword evidence="1" id="KW-1133">Transmembrane helix</keyword>
<comment type="caution">
    <text evidence="3">The sequence shown here is derived from an EMBL/GenBank/DDBJ whole genome shotgun (WGS) entry which is preliminary data.</text>
</comment>
<dbReference type="AlphaFoldDB" id="A0A4V3BBR7"/>
<evidence type="ECO:0000259" key="2">
    <source>
        <dbReference type="Pfam" id="PF07835"/>
    </source>
</evidence>
<protein>
    <submittedName>
        <fullName evidence="3">Aa3-type cytochrome c oxidase subunit IV</fullName>
    </submittedName>
</protein>
<feature type="transmembrane region" description="Helical" evidence="1">
    <location>
        <begin position="21"/>
        <end position="42"/>
    </location>
</feature>
<accession>A0A4V3BBR7</accession>
<organism evidence="3 4">
    <name type="scientific">Meridianimarinicoccus aquatilis</name>
    <dbReference type="NCBI Taxonomy" id="2552766"/>
    <lineage>
        <taxon>Bacteria</taxon>
        <taxon>Pseudomonadati</taxon>
        <taxon>Pseudomonadota</taxon>
        <taxon>Alphaproteobacteria</taxon>
        <taxon>Rhodobacterales</taxon>
        <taxon>Paracoccaceae</taxon>
        <taxon>Meridianimarinicoccus</taxon>
    </lineage>
</organism>
<evidence type="ECO:0000256" key="1">
    <source>
        <dbReference type="SAM" id="Phobius"/>
    </source>
</evidence>
<dbReference type="RefSeq" id="WP_133342634.1">
    <property type="nucleotide sequence ID" value="NZ_SMZO01000017.1"/>
</dbReference>
<dbReference type="InterPro" id="IPR036596">
    <property type="entry name" value="Cyt-C_aa3_sf"/>
</dbReference>
<dbReference type="OrthoDB" id="7691500at2"/>
<feature type="domain" description="Cytochrome c oxidase subunit IV bacterial aa3 type" evidence="2">
    <location>
        <begin position="4"/>
        <end position="42"/>
    </location>
</feature>
<sequence>MAKHEHGKMNIETQEKTFQGFIKASVYVATFSILLLIFIGLVNG</sequence>
<proteinExistence type="predicted"/>
<dbReference type="EMBL" id="SMZO01000017">
    <property type="protein sequence ID" value="TDL88079.1"/>
    <property type="molecule type" value="Genomic_DNA"/>
</dbReference>
<keyword evidence="1" id="KW-0812">Transmembrane</keyword>